<evidence type="ECO:0000313" key="3">
    <source>
        <dbReference type="Proteomes" id="UP000317176"/>
    </source>
</evidence>
<comment type="caution">
    <text evidence="2">The sequence shown here is derived from an EMBL/GenBank/DDBJ whole genome shotgun (WGS) entry which is preliminary data.</text>
</comment>
<dbReference type="EMBL" id="VLKL01000012">
    <property type="protein sequence ID" value="TWI02043.1"/>
    <property type="molecule type" value="Genomic_DNA"/>
</dbReference>
<keyword evidence="3" id="KW-1185">Reference proteome</keyword>
<keyword evidence="1" id="KW-0732">Signal</keyword>
<feature type="signal peptide" evidence="1">
    <location>
        <begin position="1"/>
        <end position="33"/>
    </location>
</feature>
<dbReference type="InterPro" id="IPR021457">
    <property type="entry name" value="DUF3108"/>
</dbReference>
<accession>A0A562L344</accession>
<reference evidence="2 3" key="1">
    <citation type="journal article" date="2015" name="Stand. Genomic Sci.">
        <title>Genomic Encyclopedia of Bacterial and Archaeal Type Strains, Phase III: the genomes of soil and plant-associated and newly described type strains.</title>
        <authorList>
            <person name="Whitman W.B."/>
            <person name="Woyke T."/>
            <person name="Klenk H.P."/>
            <person name="Zhou Y."/>
            <person name="Lilburn T.G."/>
            <person name="Beck B.J."/>
            <person name="De Vos P."/>
            <person name="Vandamme P."/>
            <person name="Eisen J.A."/>
            <person name="Garrity G."/>
            <person name="Hugenholtz P."/>
            <person name="Kyrpides N.C."/>
        </authorList>
    </citation>
    <scope>NUCLEOTIDE SEQUENCE [LARGE SCALE GENOMIC DNA]</scope>
    <source>
        <strain evidence="2 3">CGMCC 1.10947</strain>
    </source>
</reference>
<evidence type="ECO:0000256" key="1">
    <source>
        <dbReference type="SAM" id="SignalP"/>
    </source>
</evidence>
<dbReference type="RefSeq" id="WP_145638109.1">
    <property type="nucleotide sequence ID" value="NZ_CP088014.1"/>
</dbReference>
<proteinExistence type="predicted"/>
<dbReference type="AlphaFoldDB" id="A0A562L344"/>
<dbReference type="Pfam" id="PF11306">
    <property type="entry name" value="DUF3108"/>
    <property type="match status" value="1"/>
</dbReference>
<dbReference type="Proteomes" id="UP000317176">
    <property type="component" value="Unassembled WGS sequence"/>
</dbReference>
<sequence>MRVTRLGAGTMRVALCGLSASWVLLAVPSPAAADADIRATYAVTLVGLPLANATLDLAVRGNLYTARVTYQSSGATRLLSDAAGVAASSGAYKDGRLVPAGFDLDYRNGKRRQKVTLGMAEGVVKTMTIDPPLELTSDQPAIEAKHLNAVADPLSALLIPAGRGEDKAKGDACDRTLSILDGLRRYDIRLEPQASGSTDRKGFLGPTTTCRVVMKPLAGMIGGGANARAEGADPAQIEVTYGRAAALDLHVPISLRAKTRFGAVNVALREFADSPAKPGGAR</sequence>
<evidence type="ECO:0000313" key="2">
    <source>
        <dbReference type="EMBL" id="TWI02043.1"/>
    </source>
</evidence>
<gene>
    <name evidence="2" type="ORF">IQ17_04403</name>
</gene>
<organism evidence="2 3">
    <name type="scientific">Bradyrhizobium daqingense</name>
    <dbReference type="NCBI Taxonomy" id="993502"/>
    <lineage>
        <taxon>Bacteria</taxon>
        <taxon>Pseudomonadati</taxon>
        <taxon>Pseudomonadota</taxon>
        <taxon>Alphaproteobacteria</taxon>
        <taxon>Hyphomicrobiales</taxon>
        <taxon>Nitrobacteraceae</taxon>
        <taxon>Bradyrhizobium</taxon>
    </lineage>
</organism>
<protein>
    <submittedName>
        <fullName evidence="2">Uncharacterized protein DUF3108</fullName>
    </submittedName>
</protein>
<name>A0A562L344_9BRAD</name>
<feature type="chain" id="PRO_5022147929" evidence="1">
    <location>
        <begin position="34"/>
        <end position="282"/>
    </location>
</feature>
<dbReference type="OrthoDB" id="7630100at2"/>